<dbReference type="PROSITE" id="PS51257">
    <property type="entry name" value="PROKAR_LIPOPROTEIN"/>
    <property type="match status" value="1"/>
</dbReference>
<dbReference type="GO" id="GO:0071972">
    <property type="term" value="F:peptidoglycan L,D-transpeptidase activity"/>
    <property type="evidence" value="ECO:0007669"/>
    <property type="project" value="TreeGrafter"/>
</dbReference>
<keyword evidence="4 6" id="KW-0573">Peptidoglycan synthesis</keyword>
<evidence type="ECO:0000313" key="9">
    <source>
        <dbReference type="EMBL" id="MBC8544355.1"/>
    </source>
</evidence>
<dbReference type="Gene3D" id="2.60.40.10">
    <property type="entry name" value="Immunoglobulins"/>
    <property type="match status" value="1"/>
</dbReference>
<dbReference type="GO" id="GO:0005576">
    <property type="term" value="C:extracellular region"/>
    <property type="evidence" value="ECO:0007669"/>
    <property type="project" value="TreeGrafter"/>
</dbReference>
<keyword evidence="10" id="KW-1185">Reference proteome</keyword>
<feature type="compositionally biased region" description="Acidic residues" evidence="7">
    <location>
        <begin position="59"/>
        <end position="89"/>
    </location>
</feature>
<dbReference type="PROSITE" id="PS52029">
    <property type="entry name" value="LD_TPASE"/>
    <property type="match status" value="1"/>
</dbReference>
<feature type="region of interest" description="Disordered" evidence="7">
    <location>
        <begin position="482"/>
        <end position="510"/>
    </location>
</feature>
<comment type="pathway">
    <text evidence="1 6">Cell wall biogenesis; peptidoglycan biosynthesis.</text>
</comment>
<dbReference type="InterPro" id="IPR005490">
    <property type="entry name" value="LD_TPept_cat_dom"/>
</dbReference>
<evidence type="ECO:0000256" key="4">
    <source>
        <dbReference type="ARBA" id="ARBA00022984"/>
    </source>
</evidence>
<dbReference type="Proteomes" id="UP000657006">
    <property type="component" value="Unassembled WGS sequence"/>
</dbReference>
<keyword evidence="5 6" id="KW-0961">Cell wall biogenesis/degradation</keyword>
<dbReference type="GO" id="GO:0018104">
    <property type="term" value="P:peptidoglycan-protein cross-linking"/>
    <property type="evidence" value="ECO:0007669"/>
    <property type="project" value="TreeGrafter"/>
</dbReference>
<dbReference type="InterPro" id="IPR038063">
    <property type="entry name" value="Transpep_catalytic_dom"/>
</dbReference>
<feature type="compositionally biased region" description="Low complexity" evidence="7">
    <location>
        <begin position="39"/>
        <end position="58"/>
    </location>
</feature>
<dbReference type="GO" id="GO:0008360">
    <property type="term" value="P:regulation of cell shape"/>
    <property type="evidence" value="ECO:0007669"/>
    <property type="project" value="UniProtKB-UniRule"/>
</dbReference>
<dbReference type="CDD" id="cd16913">
    <property type="entry name" value="YkuD_like"/>
    <property type="match status" value="1"/>
</dbReference>
<dbReference type="InterPro" id="IPR013783">
    <property type="entry name" value="Ig-like_fold"/>
</dbReference>
<feature type="active site" description="Nucleophile" evidence="6">
    <location>
        <position position="206"/>
    </location>
</feature>
<dbReference type="EMBL" id="JACRSQ010000020">
    <property type="protein sequence ID" value="MBC8544355.1"/>
    <property type="molecule type" value="Genomic_DNA"/>
</dbReference>
<evidence type="ECO:0000256" key="3">
    <source>
        <dbReference type="ARBA" id="ARBA00022960"/>
    </source>
</evidence>
<evidence type="ECO:0000256" key="2">
    <source>
        <dbReference type="ARBA" id="ARBA00022679"/>
    </source>
</evidence>
<name>A0A926I2I3_9FIRM</name>
<dbReference type="Pfam" id="PF03734">
    <property type="entry name" value="YkuD"/>
    <property type="match status" value="1"/>
</dbReference>
<comment type="caution">
    <text evidence="9">The sequence shown here is derived from an EMBL/GenBank/DDBJ whole genome shotgun (WGS) entry which is preliminary data.</text>
</comment>
<dbReference type="InterPro" id="IPR050979">
    <property type="entry name" value="LD-transpeptidase"/>
</dbReference>
<dbReference type="RefSeq" id="WP_177718820.1">
    <property type="nucleotide sequence ID" value="NZ_JACRSQ010000020.1"/>
</dbReference>
<proteinExistence type="predicted"/>
<evidence type="ECO:0000313" key="10">
    <source>
        <dbReference type="Proteomes" id="UP000657006"/>
    </source>
</evidence>
<dbReference type="GO" id="GO:0071555">
    <property type="term" value="P:cell wall organization"/>
    <property type="evidence" value="ECO:0007669"/>
    <property type="project" value="UniProtKB-UniRule"/>
</dbReference>
<dbReference type="PANTHER" id="PTHR30582">
    <property type="entry name" value="L,D-TRANSPEPTIDASE"/>
    <property type="match status" value="1"/>
</dbReference>
<accession>A0A926I2I3</accession>
<feature type="region of interest" description="Disordered" evidence="7">
    <location>
        <begin position="32"/>
        <end position="100"/>
    </location>
</feature>
<dbReference type="GO" id="GO:0016740">
    <property type="term" value="F:transferase activity"/>
    <property type="evidence" value="ECO:0007669"/>
    <property type="project" value="UniProtKB-KW"/>
</dbReference>
<keyword evidence="2" id="KW-0808">Transferase</keyword>
<keyword evidence="3 6" id="KW-0133">Cell shape</keyword>
<sequence>MLNIKNWKRWVIALGILMPLIFFTACGGTNQGDSRDIQSSESEWMESSSVVESSSLEPVSEEDELLEDSGEDSELEETSEVEESEEESSQESSSAPAEPVQKKNPYIIKVNKKMNCVTIYGLDEKDEYTIPVKAMVCSTGSATPLGTFKTSDRYRWKILDGDVWGQYSTRITGHILFHSVPYKEKDNTTLKWNYYNKLGSTASAGCVRLTTIDAKWILDNCPKGTTVIIYNDSNPGPLGKPSALKLPSGTGWDPTDPDPANPWKLKEASLKGVSDRTIEYGGSVDVMSGVKGLDKCGNDITDSVEVSGLVDANTLGTYSVTYTVTDITGSTATAQATFTVQDTVYPVITMNRVFIEELEEFNEDMALKMAEASDKSGIKSFTAAVEAQSPWSYVVLYTATDKNGLTQTLQQTIERDHYGELTGVEDRTVTSEAQVTEVSHIQGSDKGQQAAVEAVIENCEGNRYTVRYEVVGTKAAQTAVITLEEESKPEPEESQGEGVEPSDSTEETGA</sequence>
<evidence type="ECO:0000259" key="8">
    <source>
        <dbReference type="PROSITE" id="PS52029"/>
    </source>
</evidence>
<dbReference type="SUPFAM" id="SSF141523">
    <property type="entry name" value="L,D-transpeptidase catalytic domain-like"/>
    <property type="match status" value="1"/>
</dbReference>
<dbReference type="Pfam" id="PF16403">
    <property type="entry name" value="Bact_surface_Ig-like"/>
    <property type="match status" value="1"/>
</dbReference>
<evidence type="ECO:0000256" key="5">
    <source>
        <dbReference type="ARBA" id="ARBA00023316"/>
    </source>
</evidence>
<dbReference type="PANTHER" id="PTHR30582:SF2">
    <property type="entry name" value="L,D-TRANSPEPTIDASE YCIB-RELATED"/>
    <property type="match status" value="1"/>
</dbReference>
<evidence type="ECO:0000256" key="6">
    <source>
        <dbReference type="PROSITE-ProRule" id="PRU01373"/>
    </source>
</evidence>
<dbReference type="AlphaFoldDB" id="A0A926I2I3"/>
<dbReference type="Gene3D" id="2.40.440.10">
    <property type="entry name" value="L,D-transpeptidase catalytic domain-like"/>
    <property type="match status" value="1"/>
</dbReference>
<evidence type="ECO:0000256" key="7">
    <source>
        <dbReference type="SAM" id="MobiDB-lite"/>
    </source>
</evidence>
<dbReference type="InterPro" id="IPR032179">
    <property type="entry name" value="Cry22Aa_Ig-like"/>
</dbReference>
<feature type="domain" description="L,D-TPase catalytic" evidence="8">
    <location>
        <begin position="106"/>
        <end position="230"/>
    </location>
</feature>
<organism evidence="9 10">
    <name type="scientific">Bianquea renquensis</name>
    <dbReference type="NCBI Taxonomy" id="2763661"/>
    <lineage>
        <taxon>Bacteria</taxon>
        <taxon>Bacillati</taxon>
        <taxon>Bacillota</taxon>
        <taxon>Clostridia</taxon>
        <taxon>Eubacteriales</taxon>
        <taxon>Bianqueaceae</taxon>
        <taxon>Bianquea</taxon>
    </lineage>
</organism>
<evidence type="ECO:0000256" key="1">
    <source>
        <dbReference type="ARBA" id="ARBA00004752"/>
    </source>
</evidence>
<gene>
    <name evidence="9" type="ORF">H8730_12485</name>
</gene>
<protein>
    <submittedName>
        <fullName evidence="9">DUF5011 domain-containing protein</fullName>
    </submittedName>
</protein>
<reference evidence="9" key="1">
    <citation type="submission" date="2020-08" db="EMBL/GenBank/DDBJ databases">
        <title>Genome public.</title>
        <authorList>
            <person name="Liu C."/>
            <person name="Sun Q."/>
        </authorList>
    </citation>
    <scope>NUCLEOTIDE SEQUENCE</scope>
    <source>
        <strain evidence="9">NSJ-32</strain>
    </source>
</reference>
<feature type="active site" description="Proton donor/acceptor" evidence="6">
    <location>
        <position position="178"/>
    </location>
</feature>